<dbReference type="GeneID" id="70784496"/>
<dbReference type="KEGG" id="tch:CHITON_1096"/>
<dbReference type="Proteomes" id="UP000093069">
    <property type="component" value="Chromosome I"/>
</dbReference>
<evidence type="ECO:0000313" key="3">
    <source>
        <dbReference type="Proteomes" id="UP000093069"/>
    </source>
</evidence>
<protein>
    <submittedName>
        <fullName evidence="2">Uncharacterized protein</fullName>
    </submittedName>
</protein>
<organism evidence="2 3">
    <name type="scientific">Thermococcus chitonophagus</name>
    <dbReference type="NCBI Taxonomy" id="54262"/>
    <lineage>
        <taxon>Archaea</taxon>
        <taxon>Methanobacteriati</taxon>
        <taxon>Methanobacteriota</taxon>
        <taxon>Thermococci</taxon>
        <taxon>Thermococcales</taxon>
        <taxon>Thermococcaceae</taxon>
        <taxon>Thermococcus</taxon>
    </lineage>
</organism>
<dbReference type="AlphaFoldDB" id="A0A160VSA3"/>
<reference evidence="3" key="1">
    <citation type="submission" date="2016-01" db="EMBL/GenBank/DDBJ databases">
        <authorList>
            <person name="Vorgias C.E."/>
        </authorList>
    </citation>
    <scope>NUCLEOTIDE SEQUENCE [LARGE SCALE GENOMIC DNA]</scope>
</reference>
<evidence type="ECO:0000313" key="2">
    <source>
        <dbReference type="EMBL" id="CUX77875.1"/>
    </source>
</evidence>
<name>A0A160VSA3_9EURY</name>
<dbReference type="RefSeq" id="WP_068577508.1">
    <property type="nucleotide sequence ID" value="NZ_CP015193.1"/>
</dbReference>
<evidence type="ECO:0000313" key="4">
    <source>
        <dbReference type="Proteomes" id="UP000250189"/>
    </source>
</evidence>
<evidence type="ECO:0000313" key="1">
    <source>
        <dbReference type="EMBL" id="ASJ17255.1"/>
    </source>
</evidence>
<gene>
    <name evidence="1" type="ORF">A3L04_09345</name>
    <name evidence="2" type="ORF">CHITON_1096</name>
</gene>
<dbReference type="EMBL" id="LN999010">
    <property type="protein sequence ID" value="CUX77875.1"/>
    <property type="molecule type" value="Genomic_DNA"/>
</dbReference>
<sequence length="69" mass="8031">MINIKFKLNELGSSFRKIRKFSDAIKIIKEAGNVKEERYEELIRLFLGEIAKAGKMRRPLGSYLRKSLS</sequence>
<accession>A0A160VSA3</accession>
<dbReference type="STRING" id="54262.CHITON_1096"/>
<reference evidence="1 4" key="3">
    <citation type="submission" date="2016-04" db="EMBL/GenBank/DDBJ databases">
        <title>Complete genome sequence of Thermococcus chitonophagus type strain GC74.</title>
        <authorList>
            <person name="Oger P.M."/>
        </authorList>
    </citation>
    <scope>NUCLEOTIDE SEQUENCE [LARGE SCALE GENOMIC DNA]</scope>
    <source>
        <strain evidence="1 4">GC74</strain>
    </source>
</reference>
<reference evidence="2" key="2">
    <citation type="submission" date="2016-01" db="EMBL/GenBank/DDBJ databases">
        <authorList>
            <person name="Oliw E.H."/>
        </authorList>
    </citation>
    <scope>NUCLEOTIDE SEQUENCE</scope>
    <source>
        <strain evidence="2">1</strain>
    </source>
</reference>
<keyword evidence="4" id="KW-1185">Reference proteome</keyword>
<dbReference type="EMBL" id="CP015193">
    <property type="protein sequence ID" value="ASJ17255.1"/>
    <property type="molecule type" value="Genomic_DNA"/>
</dbReference>
<dbReference type="Proteomes" id="UP000250189">
    <property type="component" value="Chromosome"/>
</dbReference>
<proteinExistence type="predicted"/>